<evidence type="ECO:0000256" key="14">
    <source>
        <dbReference type="ARBA" id="ARBA00022842"/>
    </source>
</evidence>
<dbReference type="EC" id="2.7.1.107" evidence="3 24"/>
<comment type="caution">
    <text evidence="25">The sequence shown here is derived from an EMBL/GenBank/DDBJ whole genome shotgun (WGS) entry which is preliminary data.</text>
</comment>
<feature type="binding site" evidence="22">
    <location>
        <begin position="92"/>
        <end position="94"/>
    </location>
    <ligand>
        <name>ATP</name>
        <dbReference type="ChEBI" id="CHEBI:30616"/>
    </ligand>
</feature>
<keyword evidence="11 22" id="KW-0547">Nucleotide-binding</keyword>
<feature type="binding site" evidence="22">
    <location>
        <position position="16"/>
    </location>
    <ligand>
        <name>ATP</name>
        <dbReference type="ChEBI" id="CHEBI:30616"/>
    </ligand>
</feature>
<evidence type="ECO:0000256" key="17">
    <source>
        <dbReference type="ARBA" id="ARBA00023136"/>
    </source>
</evidence>
<feature type="binding site" evidence="23">
    <location>
        <position position="83"/>
    </location>
    <ligand>
        <name>a divalent metal cation</name>
        <dbReference type="ChEBI" id="CHEBI:60240"/>
    </ligand>
</feature>
<feature type="binding site" evidence="21">
    <location>
        <begin position="37"/>
        <end position="41"/>
    </location>
    <ligand>
        <name>substrate</name>
    </ligand>
</feature>
<evidence type="ECO:0000256" key="16">
    <source>
        <dbReference type="ARBA" id="ARBA00023098"/>
    </source>
</evidence>
<comment type="subcellular location">
    <subcellularLocation>
        <location evidence="1 24">Cell inner membrane</location>
        <topology evidence="1 24">Multi-pass membrane protein</topology>
    </subcellularLocation>
</comment>
<feature type="binding site" evidence="21">
    <location>
        <position position="105"/>
    </location>
    <ligand>
        <name>substrate</name>
    </ligand>
</feature>
<feature type="binding site" evidence="23">
    <location>
        <position position="35"/>
    </location>
    <ligand>
        <name>a divalent metal cation</name>
        <dbReference type="ChEBI" id="CHEBI:60240"/>
    </ligand>
</feature>
<name>A0A853H1C9_9BURK</name>
<keyword evidence="9 24" id="KW-0812">Transmembrane</keyword>
<keyword evidence="18" id="KW-0594">Phospholipid biosynthesis</keyword>
<dbReference type="InterPro" id="IPR033718">
    <property type="entry name" value="DAGK_prok"/>
</dbReference>
<keyword evidence="16 24" id="KW-0443">Lipid metabolism</keyword>
<evidence type="ECO:0000256" key="19">
    <source>
        <dbReference type="ARBA" id="ARBA00023264"/>
    </source>
</evidence>
<feature type="binding site" evidence="22">
    <location>
        <begin position="101"/>
        <end position="102"/>
    </location>
    <ligand>
        <name>ATP</name>
        <dbReference type="ChEBI" id="CHEBI:30616"/>
    </ligand>
</feature>
<dbReference type="GO" id="GO:0046872">
    <property type="term" value="F:metal ion binding"/>
    <property type="evidence" value="ECO:0007669"/>
    <property type="project" value="UniProtKB-KW"/>
</dbReference>
<keyword evidence="14 23" id="KW-0460">Magnesium</keyword>
<feature type="transmembrane region" description="Helical" evidence="24">
    <location>
        <begin position="62"/>
        <end position="82"/>
    </location>
</feature>
<reference evidence="25 26" key="1">
    <citation type="submission" date="2020-07" db="EMBL/GenBank/DDBJ databases">
        <title>Taxonomic revisions and descriptions of new bacterial species based on genomic comparisons in the high-G+C-content subgroup of the family Alcaligenaceae.</title>
        <authorList>
            <person name="Szabo A."/>
            <person name="Felfoldi T."/>
        </authorList>
    </citation>
    <scope>NUCLEOTIDE SEQUENCE [LARGE SCALE GENOMIC DNA]</scope>
    <source>
        <strain evidence="25 26">DSM 25667</strain>
    </source>
</reference>
<protein>
    <recommendedName>
        <fullName evidence="4 24">Diacylglycerol kinase</fullName>
        <ecNumber evidence="3 24">2.7.1.107</ecNumber>
    </recommendedName>
</protein>
<comment type="caution">
    <text evidence="24">Lacks conserved residue(s) required for the propagation of feature annotation.</text>
</comment>
<evidence type="ECO:0000256" key="8">
    <source>
        <dbReference type="ARBA" id="ARBA00022679"/>
    </source>
</evidence>
<feature type="binding site" evidence="22">
    <location>
        <position position="83"/>
    </location>
    <ligand>
        <name>ATP</name>
        <dbReference type="ChEBI" id="CHEBI:30616"/>
    </ligand>
</feature>
<dbReference type="GO" id="GO:0005886">
    <property type="term" value="C:plasma membrane"/>
    <property type="evidence" value="ECO:0007669"/>
    <property type="project" value="UniProtKB-SubCell"/>
</dbReference>
<evidence type="ECO:0000256" key="4">
    <source>
        <dbReference type="ARBA" id="ARBA00017575"/>
    </source>
</evidence>
<feature type="binding site" evidence="21">
    <location>
        <position position="16"/>
    </location>
    <ligand>
        <name>substrate</name>
    </ligand>
</feature>
<dbReference type="InterPro" id="IPR036945">
    <property type="entry name" value="DAGK_sf"/>
</dbReference>
<dbReference type="InterPro" id="IPR000829">
    <property type="entry name" value="DAGK"/>
</dbReference>
<evidence type="ECO:0000256" key="13">
    <source>
        <dbReference type="ARBA" id="ARBA00022840"/>
    </source>
</evidence>
<evidence type="ECO:0000256" key="18">
    <source>
        <dbReference type="ARBA" id="ARBA00023209"/>
    </source>
</evidence>
<evidence type="ECO:0000256" key="7">
    <source>
        <dbReference type="ARBA" id="ARBA00022519"/>
    </source>
</evidence>
<dbReference type="CDD" id="cd14264">
    <property type="entry name" value="DAGK_IM"/>
    <property type="match status" value="1"/>
</dbReference>
<comment type="similarity">
    <text evidence="2 24">Belongs to the bacterial diacylglycerol kinase family.</text>
</comment>
<feature type="active site" description="Proton acceptor" evidence="20">
    <location>
        <position position="76"/>
    </location>
</feature>
<dbReference type="GO" id="GO:0004143">
    <property type="term" value="F:ATP-dependent diacylglycerol kinase activity"/>
    <property type="evidence" value="ECO:0007669"/>
    <property type="project" value="UniProtKB-EC"/>
</dbReference>
<keyword evidence="10 23" id="KW-0479">Metal-binding</keyword>
<feature type="binding site" evidence="21">
    <location>
        <position position="76"/>
    </location>
    <ligand>
        <name>substrate</name>
    </ligand>
</feature>
<evidence type="ECO:0000256" key="24">
    <source>
        <dbReference type="RuleBase" id="RU363065"/>
    </source>
</evidence>
<keyword evidence="17 24" id="KW-0472">Membrane</keyword>
<keyword evidence="19 24" id="KW-1208">Phospholipid metabolism</keyword>
<comment type="function">
    <text evidence="24">Catalyzes the ATP-dependent phosphorylation of sn-l,2-diacylglycerol (DAG) to phosphatidic acid. Involved in the recycling of diacylglycerol produced as a by-product during membrane-derived oligosaccharide (MDO) biosynthesis.</text>
</comment>
<evidence type="ECO:0000313" key="26">
    <source>
        <dbReference type="Proteomes" id="UP000554144"/>
    </source>
</evidence>
<evidence type="ECO:0000256" key="12">
    <source>
        <dbReference type="ARBA" id="ARBA00022777"/>
    </source>
</evidence>
<keyword evidence="8 24" id="KW-0808">Transferase</keyword>
<keyword evidence="26" id="KW-1185">Reference proteome</keyword>
<keyword evidence="13 22" id="KW-0067">ATP-binding</keyword>
<dbReference type="Gene3D" id="1.10.287.3610">
    <property type="match status" value="1"/>
</dbReference>
<evidence type="ECO:0000256" key="2">
    <source>
        <dbReference type="ARBA" id="ARBA00005967"/>
    </source>
</evidence>
<keyword evidence="6" id="KW-0444">Lipid biosynthesis</keyword>
<proteinExistence type="inferred from homology"/>
<dbReference type="EMBL" id="JACCEV010000001">
    <property type="protein sequence ID" value="NYT83974.1"/>
    <property type="molecule type" value="Genomic_DNA"/>
</dbReference>
<dbReference type="OrthoDB" id="9796011at2"/>
<comment type="catalytic activity">
    <reaction evidence="24">
        <text>a 1,2-diacyl-sn-glycerol + ATP = a 1,2-diacyl-sn-glycero-3-phosphate + ADP + H(+)</text>
        <dbReference type="Rhea" id="RHEA:10272"/>
        <dbReference type="ChEBI" id="CHEBI:15378"/>
        <dbReference type="ChEBI" id="CHEBI:17815"/>
        <dbReference type="ChEBI" id="CHEBI:30616"/>
        <dbReference type="ChEBI" id="CHEBI:58608"/>
        <dbReference type="ChEBI" id="CHEBI:456216"/>
        <dbReference type="EC" id="2.7.1.107"/>
    </reaction>
</comment>
<evidence type="ECO:0000256" key="3">
    <source>
        <dbReference type="ARBA" id="ARBA00012133"/>
    </source>
</evidence>
<evidence type="ECO:0000256" key="10">
    <source>
        <dbReference type="ARBA" id="ARBA00022723"/>
    </source>
</evidence>
<dbReference type="PANTHER" id="PTHR34299:SF1">
    <property type="entry name" value="DIACYLGLYCEROL KINASE"/>
    <property type="match status" value="1"/>
</dbReference>
<evidence type="ECO:0000256" key="5">
    <source>
        <dbReference type="ARBA" id="ARBA00022475"/>
    </source>
</evidence>
<evidence type="ECO:0000256" key="6">
    <source>
        <dbReference type="ARBA" id="ARBA00022516"/>
    </source>
</evidence>
<gene>
    <name evidence="25" type="ORF">H0A62_00025</name>
</gene>
<evidence type="ECO:0000313" key="25">
    <source>
        <dbReference type="EMBL" id="NYT83974.1"/>
    </source>
</evidence>
<dbReference type="RefSeq" id="WP_130038826.1">
    <property type="nucleotide sequence ID" value="NZ_JACCEV010000001.1"/>
</dbReference>
<evidence type="ECO:0000256" key="20">
    <source>
        <dbReference type="PIRSR" id="PIRSR600829-1"/>
    </source>
</evidence>
<evidence type="ECO:0000256" key="23">
    <source>
        <dbReference type="PIRSR" id="PIRSR600829-4"/>
    </source>
</evidence>
<dbReference type="PANTHER" id="PTHR34299">
    <property type="entry name" value="DIACYLGLYCEROL KINASE"/>
    <property type="match status" value="1"/>
</dbReference>
<evidence type="ECO:0000256" key="9">
    <source>
        <dbReference type="ARBA" id="ARBA00022692"/>
    </source>
</evidence>
<evidence type="ECO:0000256" key="11">
    <source>
        <dbReference type="ARBA" id="ARBA00022741"/>
    </source>
</evidence>
<dbReference type="Proteomes" id="UP000554144">
    <property type="component" value="Unassembled WGS sequence"/>
</dbReference>
<feature type="transmembrane region" description="Helical" evidence="24">
    <location>
        <begin position="103"/>
        <end position="127"/>
    </location>
</feature>
<evidence type="ECO:0000256" key="22">
    <source>
        <dbReference type="PIRSR" id="PIRSR600829-3"/>
    </source>
</evidence>
<comment type="cofactor">
    <cofactor evidence="23">
        <name>Mg(2+)</name>
        <dbReference type="ChEBI" id="CHEBI:18420"/>
    </cofactor>
    <text evidence="23">Mn(2+), Zn(2+), Cd(2+) and Co(2+) support activity to lesser extents.</text>
</comment>
<dbReference type="GO" id="GO:0005524">
    <property type="term" value="F:ATP binding"/>
    <property type="evidence" value="ECO:0007669"/>
    <property type="project" value="UniProtKB-KW"/>
</dbReference>
<dbReference type="GO" id="GO:0006654">
    <property type="term" value="P:phosphatidic acid biosynthetic process"/>
    <property type="evidence" value="ECO:0007669"/>
    <property type="project" value="InterPro"/>
</dbReference>
<feature type="binding site" evidence="22">
    <location>
        <position position="35"/>
    </location>
    <ligand>
        <name>ATP</name>
        <dbReference type="ChEBI" id="CHEBI:30616"/>
    </ligand>
</feature>
<dbReference type="Pfam" id="PF01219">
    <property type="entry name" value="DAGK_prokar"/>
    <property type="match status" value="1"/>
</dbReference>
<organism evidence="25 26">
    <name type="scientific">Pollutimonas harenae</name>
    <dbReference type="NCBI Taxonomy" id="657015"/>
    <lineage>
        <taxon>Bacteria</taxon>
        <taxon>Pseudomonadati</taxon>
        <taxon>Pseudomonadota</taxon>
        <taxon>Betaproteobacteria</taxon>
        <taxon>Burkholderiales</taxon>
        <taxon>Alcaligenaceae</taxon>
        <taxon>Pollutimonas</taxon>
    </lineage>
</organism>
<keyword evidence="15 24" id="KW-1133">Transmembrane helix</keyword>
<evidence type="ECO:0000256" key="21">
    <source>
        <dbReference type="PIRSR" id="PIRSR600829-2"/>
    </source>
</evidence>
<evidence type="ECO:0000256" key="1">
    <source>
        <dbReference type="ARBA" id="ARBA00004429"/>
    </source>
</evidence>
<sequence length="128" mass="13882">MTPINSPYKSKGGIGRLYNALRYSAQGLGAAFRHEAAFRQELLLVSILTPIAIWLGRSLGEILMLLGTLFFVLIIELLNSGLEALADTITLEKHPLIGRAKDLGSAAVMLSILFGAVVWLSVIASHFF</sequence>
<keyword evidence="7 24" id="KW-0997">Cell inner membrane</keyword>
<keyword evidence="12 24" id="KW-0418">Kinase</keyword>
<feature type="binding site" evidence="22">
    <location>
        <position position="23"/>
    </location>
    <ligand>
        <name>ATP</name>
        <dbReference type="ChEBI" id="CHEBI:30616"/>
    </ligand>
</feature>
<accession>A0A853H1C9</accession>
<evidence type="ECO:0000256" key="15">
    <source>
        <dbReference type="ARBA" id="ARBA00022989"/>
    </source>
</evidence>
<dbReference type="AlphaFoldDB" id="A0A853H1C9"/>
<keyword evidence="5" id="KW-1003">Cell membrane</keyword>